<dbReference type="AlphaFoldDB" id="A0A318RNF4"/>
<gene>
    <name evidence="3" type="ORF">DFR67_10814</name>
</gene>
<reference evidence="3 4" key="1">
    <citation type="submission" date="2018-06" db="EMBL/GenBank/DDBJ databases">
        <title>Genomic Encyclopedia of Type Strains, Phase IV (KMG-IV): sequencing the most valuable type-strain genomes for metagenomic binning, comparative biology and taxonomic classification.</title>
        <authorList>
            <person name="Goeker M."/>
        </authorList>
    </citation>
    <scope>NUCLEOTIDE SEQUENCE [LARGE SCALE GENOMIC DNA]</scope>
    <source>
        <strain evidence="3 4">DSM 45521</strain>
    </source>
</reference>
<dbReference type="PANTHER" id="PTHR48081:SF8">
    <property type="entry name" value="ALPHA_BETA HYDROLASE FOLD-3 DOMAIN-CONTAINING PROTEIN-RELATED"/>
    <property type="match status" value="1"/>
</dbReference>
<dbReference type="PANTHER" id="PTHR48081">
    <property type="entry name" value="AB HYDROLASE SUPERFAMILY PROTEIN C4A8.06C"/>
    <property type="match status" value="1"/>
</dbReference>
<sequence>MTRVVTLGVEHVRIMHVVPVHARSVCALLHFHGGGYRKGSPQMFADSLVRIAEACQIQVFAVGYRLSGESPFPAALDDAVAAYRLITERIRPDHIALWGDSAGGGLAAALLLRLRELGIPGPVGAFLFSPWADLRNSAVSFSENETSDERFSLQQATEAAADYLAGHPATDPLVSPALGDWTGQPRLVVQVSDSEVLRDDALLLAQTATNAGVDVRLKVHEGQPHIWNLAYPFTPASESAIDFMIEHLTELI</sequence>
<dbReference type="Proteomes" id="UP000247591">
    <property type="component" value="Unassembled WGS sequence"/>
</dbReference>
<dbReference type="InterPro" id="IPR029058">
    <property type="entry name" value="AB_hydrolase_fold"/>
</dbReference>
<feature type="domain" description="Alpha/beta hydrolase fold-3" evidence="2">
    <location>
        <begin position="28"/>
        <end position="227"/>
    </location>
</feature>
<organism evidence="3 4">
    <name type="scientific">Williamsia limnetica</name>
    <dbReference type="NCBI Taxonomy" id="882452"/>
    <lineage>
        <taxon>Bacteria</taxon>
        <taxon>Bacillati</taxon>
        <taxon>Actinomycetota</taxon>
        <taxon>Actinomycetes</taxon>
        <taxon>Mycobacteriales</taxon>
        <taxon>Nocardiaceae</taxon>
        <taxon>Williamsia</taxon>
    </lineage>
</organism>
<dbReference type="EMBL" id="QJSP01000008">
    <property type="protein sequence ID" value="PYE16263.1"/>
    <property type="molecule type" value="Genomic_DNA"/>
</dbReference>
<dbReference type="Gene3D" id="3.40.50.1820">
    <property type="entry name" value="alpha/beta hydrolase"/>
    <property type="match status" value="1"/>
</dbReference>
<keyword evidence="1" id="KW-0378">Hydrolase</keyword>
<dbReference type="Pfam" id="PF07859">
    <property type="entry name" value="Abhydrolase_3"/>
    <property type="match status" value="1"/>
</dbReference>
<accession>A0A318RNF4</accession>
<evidence type="ECO:0000256" key="1">
    <source>
        <dbReference type="ARBA" id="ARBA00022801"/>
    </source>
</evidence>
<dbReference type="SUPFAM" id="SSF53474">
    <property type="entry name" value="alpha/beta-Hydrolases"/>
    <property type="match status" value="1"/>
</dbReference>
<dbReference type="InterPro" id="IPR013094">
    <property type="entry name" value="AB_hydrolase_3"/>
</dbReference>
<protein>
    <submittedName>
        <fullName evidence="3">Acetyl esterase/lipase</fullName>
    </submittedName>
</protein>
<proteinExistence type="predicted"/>
<evidence type="ECO:0000259" key="2">
    <source>
        <dbReference type="Pfam" id="PF07859"/>
    </source>
</evidence>
<keyword evidence="4" id="KW-1185">Reference proteome</keyword>
<evidence type="ECO:0000313" key="4">
    <source>
        <dbReference type="Proteomes" id="UP000247591"/>
    </source>
</evidence>
<comment type="caution">
    <text evidence="3">The sequence shown here is derived from an EMBL/GenBank/DDBJ whole genome shotgun (WGS) entry which is preliminary data.</text>
</comment>
<dbReference type="GO" id="GO:0016787">
    <property type="term" value="F:hydrolase activity"/>
    <property type="evidence" value="ECO:0007669"/>
    <property type="project" value="UniProtKB-KW"/>
</dbReference>
<name>A0A318RNF4_WILLI</name>
<dbReference type="InterPro" id="IPR050300">
    <property type="entry name" value="GDXG_lipolytic_enzyme"/>
</dbReference>
<evidence type="ECO:0000313" key="3">
    <source>
        <dbReference type="EMBL" id="PYE16263.1"/>
    </source>
</evidence>